<dbReference type="EMBL" id="SWJE01000021">
    <property type="protein sequence ID" value="TKC80182.1"/>
    <property type="molecule type" value="Genomic_DNA"/>
</dbReference>
<gene>
    <name evidence="3" type="ORF">FAZ69_29450</name>
</gene>
<feature type="chain" id="PRO_5020525240" evidence="2">
    <location>
        <begin position="26"/>
        <end position="379"/>
    </location>
</feature>
<feature type="region of interest" description="Disordered" evidence="1">
    <location>
        <begin position="289"/>
        <end position="311"/>
    </location>
</feature>
<comment type="caution">
    <text evidence="3">The sequence shown here is derived from an EMBL/GenBank/DDBJ whole genome shotgun (WGS) entry which is preliminary data.</text>
</comment>
<protein>
    <submittedName>
        <fullName evidence="3">DUF1176 domain-containing protein</fullName>
    </submittedName>
</protein>
<sequence length="379" mass="40688">MTATLRFRLGLMSMLCAASSSLALAAPKADPSILRDFKSWEVACDNVKRCAVEGVNGDDPDPEKDVVVWLWRDAGPDGRMQLEIAAEKPVGADQMRFDGHAFGTDPSKWKTWRPEHAQSYGSRLGTDDASVIAAWVNAARDARTISFGDPAAAGARKLPLAGLSAALLAVDDVQGRVGTVTAWRRAGAAPASSVPAALPLPVVRPAAPVPEMSKAEQQRLIDATFKKFRADVKRCYVGDDDEPLKAAPQGSAAAALSASEAVVTLGCADTSYNDTTLWYRVSRQPPFTGKRLDISQDANTDPDPDGEPPLKNALMGAGYDSSRRSLESFERVHSPGDCGAVTKWIFDGANFVLAEIRAQGTCAGFFSDDWPWVYRTKSK</sequence>
<reference evidence="3 4" key="1">
    <citation type="submission" date="2019-04" db="EMBL/GenBank/DDBJ databases">
        <title>Trinickia sp. 7GSK02, isolated from subtropical forest soil.</title>
        <authorList>
            <person name="Gao Z.-H."/>
            <person name="Qiu L.-H."/>
        </authorList>
    </citation>
    <scope>NUCLEOTIDE SEQUENCE [LARGE SCALE GENOMIC DNA]</scope>
    <source>
        <strain evidence="3 4">7GSK02</strain>
    </source>
</reference>
<name>A0A4U1HGN4_9BURK</name>
<evidence type="ECO:0000256" key="2">
    <source>
        <dbReference type="SAM" id="SignalP"/>
    </source>
</evidence>
<dbReference type="OrthoDB" id="6183301at2"/>
<keyword evidence="2" id="KW-0732">Signal</keyword>
<dbReference type="Pfam" id="PF06674">
    <property type="entry name" value="DUF1176"/>
    <property type="match status" value="1"/>
</dbReference>
<evidence type="ECO:0000256" key="1">
    <source>
        <dbReference type="SAM" id="MobiDB-lite"/>
    </source>
</evidence>
<accession>A0A4U1HGN4</accession>
<dbReference type="AlphaFoldDB" id="A0A4U1HGN4"/>
<dbReference type="RefSeq" id="WP_136898618.1">
    <property type="nucleotide sequence ID" value="NZ_SWJE01000021.1"/>
</dbReference>
<keyword evidence="4" id="KW-1185">Reference proteome</keyword>
<evidence type="ECO:0000313" key="4">
    <source>
        <dbReference type="Proteomes" id="UP000305539"/>
    </source>
</evidence>
<dbReference type="InterPro" id="IPR009560">
    <property type="entry name" value="DUF1176"/>
</dbReference>
<dbReference type="Proteomes" id="UP000305539">
    <property type="component" value="Unassembled WGS sequence"/>
</dbReference>
<proteinExistence type="predicted"/>
<organism evidence="3 4">
    <name type="scientific">Trinickia terrae</name>
    <dbReference type="NCBI Taxonomy" id="2571161"/>
    <lineage>
        <taxon>Bacteria</taxon>
        <taxon>Pseudomonadati</taxon>
        <taxon>Pseudomonadota</taxon>
        <taxon>Betaproteobacteria</taxon>
        <taxon>Burkholderiales</taxon>
        <taxon>Burkholderiaceae</taxon>
        <taxon>Trinickia</taxon>
    </lineage>
</organism>
<feature type="signal peptide" evidence="2">
    <location>
        <begin position="1"/>
        <end position="25"/>
    </location>
</feature>
<evidence type="ECO:0000313" key="3">
    <source>
        <dbReference type="EMBL" id="TKC80182.1"/>
    </source>
</evidence>